<evidence type="ECO:0000313" key="1">
    <source>
        <dbReference type="EMBL" id="RIA80280.1"/>
    </source>
</evidence>
<sequence>MVYDYLAIPDEKHSDESLSRNTKGVRGAVHARVLRRSKYIIDRSCKTYARKDKEEEKEEVLNSSYQFISTTLQPSST</sequence>
<accession>A0A397S1E6</accession>
<evidence type="ECO:0000313" key="2">
    <source>
        <dbReference type="Proteomes" id="UP000265703"/>
    </source>
</evidence>
<reference evidence="1 2" key="1">
    <citation type="submission" date="2018-06" db="EMBL/GenBank/DDBJ databases">
        <title>Comparative genomics reveals the genomic features of Rhizophagus irregularis, R. cerebriforme, R. diaphanum and Gigaspora rosea, and their symbiotic lifestyle signature.</title>
        <authorList>
            <person name="Morin E."/>
            <person name="San Clemente H."/>
            <person name="Chen E.C.H."/>
            <person name="De La Providencia I."/>
            <person name="Hainaut M."/>
            <person name="Kuo A."/>
            <person name="Kohler A."/>
            <person name="Murat C."/>
            <person name="Tang N."/>
            <person name="Roy S."/>
            <person name="Loubradou J."/>
            <person name="Henrissat B."/>
            <person name="Grigoriev I.V."/>
            <person name="Corradi N."/>
            <person name="Roux C."/>
            <person name="Martin F.M."/>
        </authorList>
    </citation>
    <scope>NUCLEOTIDE SEQUENCE [LARGE SCALE GENOMIC DNA]</scope>
    <source>
        <strain evidence="1 2">DAOM 227022</strain>
    </source>
</reference>
<gene>
    <name evidence="1" type="ORF">C1645_838978</name>
</gene>
<dbReference type="Proteomes" id="UP000265703">
    <property type="component" value="Unassembled WGS sequence"/>
</dbReference>
<proteinExistence type="predicted"/>
<name>A0A397S1E6_9GLOM</name>
<comment type="caution">
    <text evidence="1">The sequence shown here is derived from an EMBL/GenBank/DDBJ whole genome shotgun (WGS) entry which is preliminary data.</text>
</comment>
<keyword evidence="2" id="KW-1185">Reference proteome</keyword>
<organism evidence="1 2">
    <name type="scientific">Glomus cerebriforme</name>
    <dbReference type="NCBI Taxonomy" id="658196"/>
    <lineage>
        <taxon>Eukaryota</taxon>
        <taxon>Fungi</taxon>
        <taxon>Fungi incertae sedis</taxon>
        <taxon>Mucoromycota</taxon>
        <taxon>Glomeromycotina</taxon>
        <taxon>Glomeromycetes</taxon>
        <taxon>Glomerales</taxon>
        <taxon>Glomeraceae</taxon>
        <taxon>Glomus</taxon>
    </lineage>
</organism>
<protein>
    <submittedName>
        <fullName evidence="1">Uncharacterized protein</fullName>
    </submittedName>
</protein>
<dbReference type="AlphaFoldDB" id="A0A397S1E6"/>
<dbReference type="EMBL" id="QKYT01001002">
    <property type="protein sequence ID" value="RIA80280.1"/>
    <property type="molecule type" value="Genomic_DNA"/>
</dbReference>